<evidence type="ECO:0000313" key="2">
    <source>
        <dbReference type="Proteomes" id="UP000249057"/>
    </source>
</evidence>
<evidence type="ECO:0000313" key="1">
    <source>
        <dbReference type="EMBL" id="RAH47379.1"/>
    </source>
</evidence>
<dbReference type="EMBL" id="KZ825330">
    <property type="protein sequence ID" value="RAH47379.1"/>
    <property type="molecule type" value="Genomic_DNA"/>
</dbReference>
<reference evidence="1" key="1">
    <citation type="submission" date="2018-02" db="EMBL/GenBank/DDBJ databases">
        <title>The genomes of Aspergillus section Nigri reveals drivers in fungal speciation.</title>
        <authorList>
            <consortium name="DOE Joint Genome Institute"/>
            <person name="Vesth T.C."/>
            <person name="Nybo J."/>
            <person name="Theobald S."/>
            <person name="Brandl J."/>
            <person name="Frisvad J.C."/>
            <person name="Nielsen K.F."/>
            <person name="Lyhne E.K."/>
            <person name="Kogle M.E."/>
            <person name="Kuo A."/>
            <person name="Riley R."/>
            <person name="Clum A."/>
            <person name="Nolan M."/>
            <person name="Lipzen A."/>
            <person name="Salamov A."/>
            <person name="Henrissat B."/>
            <person name="Wiebenga A."/>
            <person name="De vries R.P."/>
            <person name="Grigoriev I.V."/>
            <person name="Mortensen U.H."/>
            <person name="Andersen M.R."/>
            <person name="Baker S.E."/>
        </authorList>
    </citation>
    <scope>NUCLEOTIDE SEQUENCE</scope>
    <source>
        <strain evidence="1">CBS 621.78</strain>
    </source>
</reference>
<organism evidence="1 2">
    <name type="scientific">Aspergillus brunneoviolaceus CBS 621.78</name>
    <dbReference type="NCBI Taxonomy" id="1450534"/>
    <lineage>
        <taxon>Eukaryota</taxon>
        <taxon>Fungi</taxon>
        <taxon>Dikarya</taxon>
        <taxon>Ascomycota</taxon>
        <taxon>Pezizomycotina</taxon>
        <taxon>Eurotiomycetes</taxon>
        <taxon>Eurotiomycetidae</taxon>
        <taxon>Eurotiales</taxon>
        <taxon>Aspergillaceae</taxon>
        <taxon>Aspergillus</taxon>
        <taxon>Aspergillus subgen. Circumdati</taxon>
    </lineage>
</organism>
<dbReference type="Proteomes" id="UP000249057">
    <property type="component" value="Unassembled WGS sequence"/>
</dbReference>
<protein>
    <submittedName>
        <fullName evidence="1">Uncharacterized protein</fullName>
    </submittedName>
</protein>
<keyword evidence="2" id="KW-1185">Reference proteome</keyword>
<accession>A0ACD1GDM4</accession>
<gene>
    <name evidence="1" type="ORF">BO95DRAFT_493228</name>
</gene>
<sequence length="1274" mass="143136">MRRLKEKVSHGWDRIRHKETNADRGSTSSTRTRRNPNQPTDQQLNESATLSVLCRDSNPKENDHSEDLQPQDVSQGNSATLPKHIQHNDTQHSLIHVTKEEDTEESNSYEPSEKDHCNEGQVRDLWSEALGKLSPATQAQLRAFGYEPVSATSQQEQTLNVIIKVLQQKQKQCEEEAWTFEVGQHKIIVRDYASKCATWVQLIGDLVVPFAPSQAAGPWVLIKKVPVAFDKQMTALLGTVDRVLQVTHRARVYEVIYSAEDGGIEETLYQDLVNVYQATLELLSCSTKLLSKSTTERLLEAMFDQTTGLFSDLAAKERELRYTASACESKRSAESDVKMLQHLQALQGYLPRIESRVTAFLERLEEKDALEILDWISSVKYGENHNLVRGNRTKGTGDWLLQHRIFRQWEESSSTAVLWLRGSPGTGKTFLTSRVIDHVEGTLRTTANDEGFAYFYCNRTEDIRTRPLAVAQSYVRQLSSCANKISSCYIQSKLRVCYKEQRIRAASLDLALCKTLLIESLNLYPRTTLILDAFDECNPASRKELLQLFEELLRVSRRPIKLFIASRPDGDMRSRFQSHPNIEIQATDNHDDIQTYIRQRIPDVVTNEELHAPVMSALLKKCDGMFQWTALQLDQLAKCVSAETILECLGMLPRTLDETYDRLYQEMYDRGSHDRSLAQRAFQWVLAVNTPLSRLQLLEAIRVNPDHDGVELCAPITADELLSLCRNLLVIDSEQDFWRVSHLSVAEYFEQRHGWNNVAVNLMASKVCLQVMLSETYWGRLIGSSLPSELGAEVDYLPVLMRYSAFNWHKHLQRLENSPVAMDGDLAPVTGLLEKFLGAPEASSAQYRLWAPLENMEPFECSVLAVCRYGFVQILLDWWRRAELSPVWSDDIGPSPTMVAVRNGHGPIVRVLMHKGVSIAAQANSPTGLTPLKAAVSQGQVEVVRILLEAVKTDFSSLEATDDCSPSRLQSCSRFTSPALEAAILNTDLTMLKLLICEGFADANLRLPLSDYGSVLVLAAGLGWLEGSQSLVEEGGADVDLLLHHGAYGSALAAAAWSSRRSAKALELMKYFVESRQADVNLPLPTGLHGSALAAAVDAVRSTVRLTRISKRLLDAKEQVRWMLIVRLLLAAGAQVVIDLGHGRTADAAEALVSGQTDEGCDDNLDKSSDDNWVGGSDNESDDYSHSHWLDSYNHDSDNDWDDEFDDGDDNSLSMTRYQNLIRRLKSRHARAVGQYRTPCLDPSGELMRDIERERDELKSLLEQAKAQAESEWD</sequence>
<proteinExistence type="predicted"/>
<name>A0ACD1GDM4_9EURO</name>